<dbReference type="SUPFAM" id="SSF82866">
    <property type="entry name" value="Multidrug efflux transporter AcrB transmembrane domain"/>
    <property type="match status" value="2"/>
</dbReference>
<dbReference type="AlphaFoldDB" id="A0A512BCQ6"/>
<evidence type="ECO:0000313" key="2">
    <source>
        <dbReference type="EMBL" id="GEO09647.1"/>
    </source>
</evidence>
<feature type="transmembrane region" description="Helical" evidence="1">
    <location>
        <begin position="12"/>
        <end position="32"/>
    </location>
</feature>
<dbReference type="Gene3D" id="3.30.2090.10">
    <property type="entry name" value="Multidrug efflux transporter AcrB TolC docking domain, DN and DC subdomains"/>
    <property type="match status" value="2"/>
</dbReference>
<dbReference type="Proteomes" id="UP000321513">
    <property type="component" value="Unassembled WGS sequence"/>
</dbReference>
<dbReference type="Gene3D" id="1.20.1640.10">
    <property type="entry name" value="Multidrug efflux transporter AcrB transmembrane domain"/>
    <property type="match status" value="2"/>
</dbReference>
<feature type="transmembrane region" description="Helical" evidence="1">
    <location>
        <begin position="856"/>
        <end position="874"/>
    </location>
</feature>
<feature type="transmembrane region" description="Helical" evidence="1">
    <location>
        <begin position="881"/>
        <end position="901"/>
    </location>
</feature>
<dbReference type="PANTHER" id="PTHR32063:SF28">
    <property type="entry name" value="BLR2861 PROTEIN"/>
    <property type="match status" value="1"/>
</dbReference>
<keyword evidence="3" id="KW-1185">Reference proteome</keyword>
<dbReference type="Gene3D" id="3.30.70.1430">
    <property type="entry name" value="Multidrug efflux transporter AcrB pore domain"/>
    <property type="match status" value="2"/>
</dbReference>
<feature type="transmembrane region" description="Helical" evidence="1">
    <location>
        <begin position="907"/>
        <end position="931"/>
    </location>
</feature>
<dbReference type="SUPFAM" id="SSF82693">
    <property type="entry name" value="Multidrug efflux transporter AcrB pore domain, PN1, PN2, PC1 and PC2 subdomains"/>
    <property type="match status" value="3"/>
</dbReference>
<dbReference type="Gene3D" id="3.30.70.1440">
    <property type="entry name" value="Multidrug efflux transporter AcrB pore domain"/>
    <property type="match status" value="1"/>
</dbReference>
<keyword evidence="1" id="KW-0812">Transmembrane</keyword>
<dbReference type="GO" id="GO:0005886">
    <property type="term" value="C:plasma membrane"/>
    <property type="evidence" value="ECO:0007669"/>
    <property type="project" value="TreeGrafter"/>
</dbReference>
<reference evidence="2 3" key="1">
    <citation type="submission" date="2019-07" db="EMBL/GenBank/DDBJ databases">
        <title>Whole genome shotgun sequence of Segetibacter aerophilus NBRC 106135.</title>
        <authorList>
            <person name="Hosoyama A."/>
            <person name="Uohara A."/>
            <person name="Ohji S."/>
            <person name="Ichikawa N."/>
        </authorList>
    </citation>
    <scope>NUCLEOTIDE SEQUENCE [LARGE SCALE GENOMIC DNA]</scope>
    <source>
        <strain evidence="2 3">NBRC 106135</strain>
    </source>
</reference>
<dbReference type="RefSeq" id="WP_147203766.1">
    <property type="nucleotide sequence ID" value="NZ_BJYT01000007.1"/>
</dbReference>
<keyword evidence="1" id="KW-1133">Transmembrane helix</keyword>
<feature type="transmembrane region" description="Helical" evidence="1">
    <location>
        <begin position="463"/>
        <end position="488"/>
    </location>
</feature>
<dbReference type="PANTHER" id="PTHR32063">
    <property type="match status" value="1"/>
</dbReference>
<evidence type="ECO:0000313" key="3">
    <source>
        <dbReference type="Proteomes" id="UP000321513"/>
    </source>
</evidence>
<gene>
    <name evidence="2" type="ORF">SAE01_21430</name>
</gene>
<comment type="caution">
    <text evidence="2">The sequence shown here is derived from an EMBL/GenBank/DDBJ whole genome shotgun (WGS) entry which is preliminary data.</text>
</comment>
<name>A0A512BCQ6_9BACT</name>
<proteinExistence type="predicted"/>
<dbReference type="EMBL" id="BJYT01000007">
    <property type="protein sequence ID" value="GEO09647.1"/>
    <property type="molecule type" value="Genomic_DNA"/>
</dbReference>
<feature type="transmembrane region" description="Helical" evidence="1">
    <location>
        <begin position="956"/>
        <end position="978"/>
    </location>
</feature>
<dbReference type="GO" id="GO:0042910">
    <property type="term" value="F:xenobiotic transmembrane transporter activity"/>
    <property type="evidence" value="ECO:0007669"/>
    <property type="project" value="TreeGrafter"/>
</dbReference>
<feature type="transmembrane region" description="Helical" evidence="1">
    <location>
        <begin position="431"/>
        <end position="451"/>
    </location>
</feature>
<dbReference type="PRINTS" id="PR00702">
    <property type="entry name" value="ACRIFLAVINRP"/>
</dbReference>
<protein>
    <submittedName>
        <fullName evidence="2">Acriflavin resistance protein</fullName>
    </submittedName>
</protein>
<dbReference type="SUPFAM" id="SSF82714">
    <property type="entry name" value="Multidrug efflux transporter AcrB TolC docking domain, DN and DC subdomains"/>
    <property type="match status" value="2"/>
</dbReference>
<dbReference type="InterPro" id="IPR027463">
    <property type="entry name" value="AcrB_DN_DC_subdom"/>
</dbReference>
<dbReference type="FunFam" id="3.30.70.1430:FF:000001">
    <property type="entry name" value="Efflux pump membrane transporter"/>
    <property type="match status" value="1"/>
</dbReference>
<sequence>MNISELSLRRPVLATVINLLIILFGLVGFYFLSVREYPAIDPPIVNVRTSYTGANSDIIETQITEPIEKAVNGIPGIKSITSSSSAGSSNITVEFDLSVSLEEAANDVRDKVSQAVRNLPQDLDAPPVVSKADANSEFIILLAVQSHTKGLLELSDYAENVLLERFQTINEVSAVNIFGQKRPAMRIWFQPDKLSSFNVSFTEVQNALNRENVELPAGKIAGNNTELIIRTLGRLTTEKEFADLIVRQDSAGIVRLSDVAKVELGPENEEQSWKYNGVNAVGMAIIPQPGANYINISDEFNKRLEDIRKTEKSDIEMNVLVDTTRNVRRSLEEVKETLIISLCLVILVIFFFFRNWLIAIRPLIDIPISLVSSFFIMYIAGFSINVLTLLAIVLATGLVVDDGIVVTENIFRKLEEGMSIKKAALLGSREIFFAVISTSITLAVVFLPVIFLQGFVGRLFREFGVVVAGAVLVSALVSLTITPVLNVYMTKKNSGHGKFYEKTEPFFQGMENGYKKLLTRFVRVRWIAWVLVIVCGGLIYVLGSNIQNEIAPLEDKSNVRLNITGPEGASYDFMTNVGNELVNYLYDSIPERDYVFGSIPGFGGGGGVNSGSLRLALVDPKDRTRTQSEVARDLQGKLRRFNNVRAFPIEEQTISVGGGRGSLPVQFIIQNLDFEKIKDVIPKFLEEARKDPTFSNVDVNLKFNKPELQLQIDRIKAKDLGLSITDVGGAVQSAFSGRRAGYFTMNGRQYQVISQVERADRNEPVDINNIYVTTASGQKVPLSSVVSMIETSNPPTLFHYNRFKAATMQASLAEGKTIGDGVKAMQNIASKLLDPTFQTSLSGPSRDYAESSSNTSFAFGLALMLIYLVLAAQFGSFTDPFIIMVTVPLALCGALLSLWLFGQTLNIFSQIGMIMLIGLVTKNGILIVEFANQKREQGIPKVQAVLEAAAQRLRPILMTSLATALGALPIALSLGAAATSRIPLGIVVVGGIMFSLVLTLFVIPAVYTFISGKHKKDVNLEYDEVHRQEKLEEEKLLHSGNGIGREELKPSPMITN</sequence>
<dbReference type="Gene3D" id="3.30.70.1320">
    <property type="entry name" value="Multidrug efflux transporter AcrB pore domain like"/>
    <property type="match status" value="1"/>
</dbReference>
<feature type="transmembrane region" description="Helical" evidence="1">
    <location>
        <begin position="338"/>
        <end position="357"/>
    </location>
</feature>
<feature type="transmembrane region" description="Helical" evidence="1">
    <location>
        <begin position="984"/>
        <end position="1010"/>
    </location>
</feature>
<evidence type="ECO:0000256" key="1">
    <source>
        <dbReference type="SAM" id="Phobius"/>
    </source>
</evidence>
<keyword evidence="1" id="KW-0472">Membrane</keyword>
<accession>A0A512BCQ6</accession>
<feature type="transmembrane region" description="Helical" evidence="1">
    <location>
        <begin position="524"/>
        <end position="543"/>
    </location>
</feature>
<dbReference type="Pfam" id="PF00873">
    <property type="entry name" value="ACR_tran"/>
    <property type="match status" value="1"/>
</dbReference>
<dbReference type="OrthoDB" id="9757876at2"/>
<dbReference type="InterPro" id="IPR001036">
    <property type="entry name" value="Acrflvin-R"/>
</dbReference>
<organism evidence="2 3">
    <name type="scientific">Segetibacter aerophilus</name>
    <dbReference type="NCBI Taxonomy" id="670293"/>
    <lineage>
        <taxon>Bacteria</taxon>
        <taxon>Pseudomonadati</taxon>
        <taxon>Bacteroidota</taxon>
        <taxon>Chitinophagia</taxon>
        <taxon>Chitinophagales</taxon>
        <taxon>Chitinophagaceae</taxon>
        <taxon>Segetibacter</taxon>
    </lineage>
</organism>